<feature type="transmembrane region" description="Helical" evidence="6">
    <location>
        <begin position="192"/>
        <end position="211"/>
    </location>
</feature>
<feature type="transmembrane region" description="Helical" evidence="6">
    <location>
        <begin position="217"/>
        <end position="250"/>
    </location>
</feature>
<keyword evidence="3 6" id="KW-0812">Transmembrane</keyword>
<dbReference type="InterPro" id="IPR013767">
    <property type="entry name" value="PAS_fold"/>
</dbReference>
<dbReference type="NCBIfam" id="TIGR00254">
    <property type="entry name" value="GGDEF"/>
    <property type="match status" value="1"/>
</dbReference>
<comment type="subcellular location">
    <subcellularLocation>
        <location evidence="1">Cell membrane</location>
        <topology evidence="1">Multi-pass membrane protein</topology>
    </subcellularLocation>
</comment>
<accession>A1K923</accession>
<dbReference type="GO" id="GO:0005886">
    <property type="term" value="C:plasma membrane"/>
    <property type="evidence" value="ECO:0007669"/>
    <property type="project" value="UniProtKB-SubCell"/>
</dbReference>
<dbReference type="Proteomes" id="UP000002588">
    <property type="component" value="Chromosome"/>
</dbReference>
<keyword evidence="4 6" id="KW-1133">Transmembrane helix</keyword>
<evidence type="ECO:0000313" key="10">
    <source>
        <dbReference type="EMBL" id="CAL95328.1"/>
    </source>
</evidence>
<dbReference type="SMART" id="SM00091">
    <property type="entry name" value="PAS"/>
    <property type="match status" value="5"/>
</dbReference>
<dbReference type="eggNOG" id="COG2199">
    <property type="taxonomic scope" value="Bacteria"/>
</dbReference>
<evidence type="ECO:0000256" key="1">
    <source>
        <dbReference type="ARBA" id="ARBA00004651"/>
    </source>
</evidence>
<dbReference type="InterPro" id="IPR029016">
    <property type="entry name" value="GAF-like_dom_sf"/>
</dbReference>
<dbReference type="EMBL" id="AM406670">
    <property type="protein sequence ID" value="CAL95328.1"/>
    <property type="molecule type" value="Genomic_DNA"/>
</dbReference>
<dbReference type="InterPro" id="IPR052155">
    <property type="entry name" value="Biofilm_reg_signaling"/>
</dbReference>
<dbReference type="STRING" id="62928.azo2712"/>
<feature type="transmembrane region" description="Helical" evidence="6">
    <location>
        <begin position="81"/>
        <end position="97"/>
    </location>
</feature>
<dbReference type="Pfam" id="PF00989">
    <property type="entry name" value="PAS"/>
    <property type="match status" value="1"/>
</dbReference>
<dbReference type="Pfam" id="PF05231">
    <property type="entry name" value="MASE1"/>
    <property type="match status" value="1"/>
</dbReference>
<feature type="transmembrane region" description="Helical" evidence="6">
    <location>
        <begin position="153"/>
        <end position="172"/>
    </location>
</feature>
<dbReference type="Gene3D" id="3.30.70.270">
    <property type="match status" value="1"/>
</dbReference>
<feature type="domain" description="GGDEF" evidence="9">
    <location>
        <begin position="1099"/>
        <end position="1232"/>
    </location>
</feature>
<evidence type="ECO:0000259" key="7">
    <source>
        <dbReference type="PROSITE" id="PS50112"/>
    </source>
</evidence>
<dbReference type="SMART" id="SM00065">
    <property type="entry name" value="GAF"/>
    <property type="match status" value="1"/>
</dbReference>
<dbReference type="CDD" id="cd00130">
    <property type="entry name" value="PAS"/>
    <property type="match status" value="4"/>
</dbReference>
<evidence type="ECO:0000256" key="2">
    <source>
        <dbReference type="ARBA" id="ARBA00022475"/>
    </source>
</evidence>
<dbReference type="InterPro" id="IPR000700">
    <property type="entry name" value="PAS-assoc_C"/>
</dbReference>
<dbReference type="SMART" id="SM00086">
    <property type="entry name" value="PAC"/>
    <property type="match status" value="5"/>
</dbReference>
<feature type="domain" description="PAC" evidence="8">
    <location>
        <begin position="1015"/>
        <end position="1067"/>
    </location>
</feature>
<evidence type="ECO:0000256" key="3">
    <source>
        <dbReference type="ARBA" id="ARBA00022692"/>
    </source>
</evidence>
<dbReference type="eggNOG" id="COG3447">
    <property type="taxonomic scope" value="Bacteria"/>
</dbReference>
<dbReference type="KEGG" id="azo:azo2712"/>
<dbReference type="Pfam" id="PF01590">
    <property type="entry name" value="GAF"/>
    <property type="match status" value="1"/>
</dbReference>
<dbReference type="eggNOG" id="COG2203">
    <property type="taxonomic scope" value="Bacteria"/>
</dbReference>
<dbReference type="Pfam" id="PF00990">
    <property type="entry name" value="GGDEF"/>
    <property type="match status" value="1"/>
</dbReference>
<keyword evidence="2" id="KW-1003">Cell membrane</keyword>
<dbReference type="AlphaFoldDB" id="A1K923"/>
<dbReference type="GO" id="GO:0003824">
    <property type="term" value="F:catalytic activity"/>
    <property type="evidence" value="ECO:0007669"/>
    <property type="project" value="UniProtKB-ARBA"/>
</dbReference>
<dbReference type="CDD" id="cd01949">
    <property type="entry name" value="GGDEF"/>
    <property type="match status" value="1"/>
</dbReference>
<dbReference type="PROSITE" id="PS50887">
    <property type="entry name" value="GGDEF"/>
    <property type="match status" value="1"/>
</dbReference>
<dbReference type="PROSITE" id="PS50113">
    <property type="entry name" value="PAC"/>
    <property type="match status" value="2"/>
</dbReference>
<feature type="transmembrane region" description="Helical" evidence="6">
    <location>
        <begin position="271"/>
        <end position="290"/>
    </location>
</feature>
<dbReference type="InterPro" id="IPR029787">
    <property type="entry name" value="Nucleotide_cyclase"/>
</dbReference>
<feature type="domain" description="PAS" evidence="7">
    <location>
        <begin position="939"/>
        <end position="1012"/>
    </location>
</feature>
<proteinExistence type="predicted"/>
<dbReference type="InterPro" id="IPR000014">
    <property type="entry name" value="PAS"/>
</dbReference>
<organism evidence="10 11">
    <name type="scientific">Azoarcus sp. (strain BH72)</name>
    <dbReference type="NCBI Taxonomy" id="418699"/>
    <lineage>
        <taxon>Bacteria</taxon>
        <taxon>Pseudomonadati</taxon>
        <taxon>Pseudomonadota</taxon>
        <taxon>Betaproteobacteria</taxon>
        <taxon>Rhodocyclales</taxon>
        <taxon>Zoogloeaceae</taxon>
        <taxon>Azoarcus</taxon>
    </lineage>
</organism>
<dbReference type="Gene3D" id="3.30.450.20">
    <property type="entry name" value="PAS domain"/>
    <property type="match status" value="5"/>
</dbReference>
<dbReference type="SUPFAM" id="SSF55785">
    <property type="entry name" value="PYP-like sensor domain (PAS domain)"/>
    <property type="match status" value="5"/>
</dbReference>
<feature type="transmembrane region" description="Helical" evidence="6">
    <location>
        <begin position="118"/>
        <end position="141"/>
    </location>
</feature>
<dbReference type="InterPro" id="IPR001610">
    <property type="entry name" value="PAC"/>
</dbReference>
<protein>
    <submittedName>
        <fullName evidence="10">GGDEF/PAS/PAC-domain containing protein</fullName>
    </submittedName>
</protein>
<dbReference type="InterPro" id="IPR013656">
    <property type="entry name" value="PAS_4"/>
</dbReference>
<evidence type="ECO:0000256" key="6">
    <source>
        <dbReference type="SAM" id="Phobius"/>
    </source>
</evidence>
<dbReference type="SMART" id="SM00267">
    <property type="entry name" value="GGDEF"/>
    <property type="match status" value="1"/>
</dbReference>
<sequence length="1255" mass="138330">MPTLSSHHRIWLLRFVLVALAYFAGGRIGLSVPYVGSHITLIWPPTGIALAALLRWELSLWPAVWVGAFAVNLTIGSSPELAFALACGNTLGPWLAARWLRAHQVDSAIARRYDLVRYLAVGVLGGMAVNATNGITQLWLADIVPGNAVPAAWLTWWLGDAMGALVLGIPLLTARRGNWQPLFSGRRRVELLSVLGLTLTAGAVVFEGNAIHSTTPLLYLPFLLLCWLAIRGSAGLASTAALLLSAEAVWATAQGIGPFQASDLHQSLATLWGYMATATIITVLITVLIGETSANERRLRQIFETNHAIKLIVRPGDHRIVDANEAASAFYGHSLARLRTLRIDDIATEPQPFGADVLARLESESGWHLRTRHRLASGEVRDVEVYAGPVGSGADLRIYAIVHDITERNIAEQELRKFKFFNDNASDAYILIDEDARIHYVNRATCDLLGYTEAELLQLTIPDIDPHYDVARVRAHFNSAKQGRVPPFESEHQRRDGSRFPVEVTSTALQVDGRWMAFTAARDITLRKRVENELRKFRFISDNANDANFLLNPDGRFLYVNALACERLGYSEAELLQMSVPDIDPTYGTPCSRPWTQRPGDRPAPFETLHRCRDGRTIPVEITLTSVEFQGERLRFATARDITDRKRIEAAERRQRESLARLNEVSALSHLPLEEQLRRALAIVAAQLELPCGIVSRVQEGTYTVQAHVAPGEDLRDGQTFLLGDTYCDITLREHRVVAIANMGESRYLSHPCYRNFGLEAYIGAVVHVGGAVYGTVNFSAPHPYARDFDDADREFVELLARWVGSAIEADRSRRQLAASEARLQTIIDTEPECVSLRTPDGRVLEMNAAGLALVEADSVEALNAVGLPQLVAPAYREAFAALGRRVSAGESATLEFEIVGLRGSRRWIDAHATALRDASGEVTAILSVARDVTQRRDSEAQLRLAATVFTHAHEGIAICDAERRIVDVNPTFCEITGYSRQEAIGASLALLNSGEDRQALSPDMWQTVARRGHWEGELWNLRKDGTEYAQRLTISAVYDAGGTPTHYIGTFSDITFVKRQQEQLEHLAHYDPLTGLPNRSLLADRLQLALAQARREESAVAVCYLDLDGFKAVNDELGHQAGDLLLVEIGRRLKDCVRAGDTVARLGGDEFVLLLLDVAGQEECIQAVSRVLAAIARPVTIAGEYRSVSASIGIALFPDDDDEPEVLLRHADQAMYLAKQRGKNCYQWHHARAGHAHAGTGLDHRTAADLHNAN</sequence>
<dbReference type="InterPro" id="IPR043128">
    <property type="entry name" value="Rev_trsase/Diguanyl_cyclase"/>
</dbReference>
<evidence type="ECO:0000256" key="5">
    <source>
        <dbReference type="ARBA" id="ARBA00023136"/>
    </source>
</evidence>
<feature type="transmembrane region" description="Helical" evidence="6">
    <location>
        <begin position="12"/>
        <end position="29"/>
    </location>
</feature>
<dbReference type="Gene3D" id="3.30.450.40">
    <property type="match status" value="1"/>
</dbReference>
<keyword evidence="11" id="KW-1185">Reference proteome</keyword>
<feature type="transmembrane region" description="Helical" evidence="6">
    <location>
        <begin position="35"/>
        <end position="53"/>
    </location>
</feature>
<reference evidence="10 11" key="1">
    <citation type="journal article" date="2006" name="Nat. Biotechnol.">
        <title>Complete genome of the mutualistic, N2-fixing grass endophyte Azoarcus sp. strain BH72.</title>
        <authorList>
            <person name="Krause A."/>
            <person name="Ramakumar A."/>
            <person name="Bartels D."/>
            <person name="Battistoni F."/>
            <person name="Bekel T."/>
            <person name="Boch J."/>
            <person name="Boehm M."/>
            <person name="Friedrich F."/>
            <person name="Hurek T."/>
            <person name="Krause L."/>
            <person name="Linke B."/>
            <person name="McHardy A.C."/>
            <person name="Sarkar A."/>
            <person name="Schneiker S."/>
            <person name="Syed A.A."/>
            <person name="Thauer R."/>
            <person name="Vorhoelter F.-J."/>
            <person name="Weidner S."/>
            <person name="Puehler A."/>
            <person name="Reinhold-Hurek B."/>
            <person name="Kaiser O."/>
            <person name="Goesmann A."/>
        </authorList>
    </citation>
    <scope>NUCLEOTIDE SEQUENCE [LARGE SCALE GENOMIC DNA]</scope>
    <source>
        <strain evidence="10 11">BH72</strain>
    </source>
</reference>
<dbReference type="PANTHER" id="PTHR44757:SF2">
    <property type="entry name" value="BIOFILM ARCHITECTURE MAINTENANCE PROTEIN MBAA"/>
    <property type="match status" value="1"/>
</dbReference>
<feature type="domain" description="PAS" evidence="7">
    <location>
        <begin position="533"/>
        <end position="576"/>
    </location>
</feature>
<dbReference type="PANTHER" id="PTHR44757">
    <property type="entry name" value="DIGUANYLATE CYCLASE DGCP"/>
    <property type="match status" value="1"/>
</dbReference>
<dbReference type="RefSeq" id="WP_011766438.1">
    <property type="nucleotide sequence ID" value="NC_008702.1"/>
</dbReference>
<dbReference type="SUPFAM" id="SSF55781">
    <property type="entry name" value="GAF domain-like"/>
    <property type="match status" value="1"/>
</dbReference>
<dbReference type="Pfam" id="PF08448">
    <property type="entry name" value="PAS_4"/>
    <property type="match status" value="2"/>
</dbReference>
<feature type="domain" description="PAC" evidence="8">
    <location>
        <begin position="893"/>
        <end position="945"/>
    </location>
</feature>
<dbReference type="FunFam" id="3.30.70.270:FF:000001">
    <property type="entry name" value="Diguanylate cyclase domain protein"/>
    <property type="match status" value="1"/>
</dbReference>
<dbReference type="InterPro" id="IPR035965">
    <property type="entry name" value="PAS-like_dom_sf"/>
</dbReference>
<evidence type="ECO:0000259" key="9">
    <source>
        <dbReference type="PROSITE" id="PS50887"/>
    </source>
</evidence>
<name>A1K923_AZOSB</name>
<evidence type="ECO:0000256" key="4">
    <source>
        <dbReference type="ARBA" id="ARBA00022989"/>
    </source>
</evidence>
<dbReference type="SUPFAM" id="SSF55073">
    <property type="entry name" value="Nucleotide cyclase"/>
    <property type="match status" value="1"/>
</dbReference>
<gene>
    <name evidence="10" type="ordered locus">azo2712</name>
</gene>
<dbReference type="InterPro" id="IPR003018">
    <property type="entry name" value="GAF"/>
</dbReference>
<keyword evidence="5 6" id="KW-0472">Membrane</keyword>
<evidence type="ECO:0000313" key="11">
    <source>
        <dbReference type="Proteomes" id="UP000002588"/>
    </source>
</evidence>
<dbReference type="HOGENOM" id="CLU_265347_0_0_4"/>
<feature type="domain" description="PAS" evidence="7">
    <location>
        <begin position="414"/>
        <end position="457"/>
    </location>
</feature>
<dbReference type="eggNOG" id="COG5001">
    <property type="taxonomic scope" value="Bacteria"/>
</dbReference>
<dbReference type="NCBIfam" id="TIGR00229">
    <property type="entry name" value="sensory_box"/>
    <property type="match status" value="5"/>
</dbReference>
<evidence type="ECO:0000259" key="8">
    <source>
        <dbReference type="PROSITE" id="PS50113"/>
    </source>
</evidence>
<dbReference type="PROSITE" id="PS50112">
    <property type="entry name" value="PAS"/>
    <property type="match status" value="3"/>
</dbReference>
<dbReference type="Pfam" id="PF13426">
    <property type="entry name" value="PAS_9"/>
    <property type="match status" value="2"/>
</dbReference>
<dbReference type="InterPro" id="IPR000160">
    <property type="entry name" value="GGDEF_dom"/>
</dbReference>
<dbReference type="InterPro" id="IPR007895">
    <property type="entry name" value="MASE1"/>
</dbReference>